<dbReference type="PROSITE" id="PS50088">
    <property type="entry name" value="ANK_REPEAT"/>
    <property type="match status" value="2"/>
</dbReference>
<sequence>MNKTQEEMLREILQNPELRQEKVDKVMEYFTNGMKDGFVERGIDFGGGADQRYEDYDCTRFFCMTEPIPFSHFSGIRKSIREVKLAPNQEENVLKAFDVLVRGDSNQSANPGELAHRVSDPLPFVSVLFDQLCPDFPPTDKSGPRSGATYLLLSAFTGHLGLCTRCLEAGANVNNMSFLMEDKHDPDEMFHGYSPLFIAVLAEQFEIMEEMTKYGGSLHIYDRWGRTPLHAAVTMGNKDLVQWIVAKGAPRFVSDSYNYLPADCSSFAFASDRAVIDLLVPPYTTKPEEVVEKRAKRPLCHCHSGLRSGYCGCVDDMYCRWSMDRHNAKWGAGVDFAALAELQKSAPSKRQ</sequence>
<organism evidence="2 3">
    <name type="scientific">Angomonas deanei</name>
    <dbReference type="NCBI Taxonomy" id="59799"/>
    <lineage>
        <taxon>Eukaryota</taxon>
        <taxon>Discoba</taxon>
        <taxon>Euglenozoa</taxon>
        <taxon>Kinetoplastea</taxon>
        <taxon>Metakinetoplastina</taxon>
        <taxon>Trypanosomatida</taxon>
        <taxon>Trypanosomatidae</taxon>
        <taxon>Strigomonadinae</taxon>
        <taxon>Angomonas</taxon>
    </lineage>
</organism>
<reference evidence="2 3" key="1">
    <citation type="submission" date="2020-08" db="EMBL/GenBank/DDBJ databases">
        <authorList>
            <person name="Newling K."/>
            <person name="Davey J."/>
            <person name="Forrester S."/>
        </authorList>
    </citation>
    <scope>NUCLEOTIDE SEQUENCE [LARGE SCALE GENOMIC DNA]</scope>
    <source>
        <strain evidence="3">Crithidia deanei Carvalho (ATCC PRA-265)</strain>
    </source>
</reference>
<dbReference type="VEuPathDB" id="TriTrypDB:ADEAN_000210200"/>
<name>A0A7G2C6G5_9TRYP</name>
<dbReference type="GO" id="GO:0005634">
    <property type="term" value="C:nucleus"/>
    <property type="evidence" value="ECO:0007669"/>
    <property type="project" value="TreeGrafter"/>
</dbReference>
<dbReference type="EMBL" id="LR877147">
    <property type="protein sequence ID" value="CAD2214651.1"/>
    <property type="molecule type" value="Genomic_DNA"/>
</dbReference>
<dbReference type="PROSITE" id="PS50297">
    <property type="entry name" value="ANK_REP_REGION"/>
    <property type="match status" value="1"/>
</dbReference>
<dbReference type="Gene3D" id="1.25.40.20">
    <property type="entry name" value="Ankyrin repeat-containing domain"/>
    <property type="match status" value="1"/>
</dbReference>
<dbReference type="SUPFAM" id="SSF48403">
    <property type="entry name" value="Ankyrin repeat"/>
    <property type="match status" value="1"/>
</dbReference>
<keyword evidence="3" id="KW-1185">Reference proteome</keyword>
<dbReference type="InterPro" id="IPR036770">
    <property type="entry name" value="Ankyrin_rpt-contain_sf"/>
</dbReference>
<dbReference type="Proteomes" id="UP000515908">
    <property type="component" value="Chromosome 03"/>
</dbReference>
<evidence type="ECO:0000313" key="3">
    <source>
        <dbReference type="Proteomes" id="UP000515908"/>
    </source>
</evidence>
<feature type="repeat" description="ANK" evidence="1">
    <location>
        <begin position="224"/>
        <end position="256"/>
    </location>
</feature>
<protein>
    <submittedName>
        <fullName evidence="2">Ankyrin repeats (3 copies)/Ankyrin repeat, putative</fullName>
    </submittedName>
</protein>
<dbReference type="Pfam" id="PF12796">
    <property type="entry name" value="Ank_2"/>
    <property type="match status" value="1"/>
</dbReference>
<gene>
    <name evidence="2" type="ORF">ADEAN_000210200</name>
</gene>
<keyword evidence="1" id="KW-0040">ANK repeat</keyword>
<evidence type="ECO:0000313" key="2">
    <source>
        <dbReference type="EMBL" id="CAD2214651.1"/>
    </source>
</evidence>
<proteinExistence type="predicted"/>
<accession>A0A7G2C6G5</accession>
<feature type="repeat" description="ANK" evidence="1">
    <location>
        <begin position="191"/>
        <end position="223"/>
    </location>
</feature>
<dbReference type="PANTHER" id="PTHR24183:SF1">
    <property type="entry name" value="FIBRONECTIN TYPE 3 AND ANKYRIN REPEAT DOMAINS PROTEIN 1"/>
    <property type="match status" value="1"/>
</dbReference>
<dbReference type="SMART" id="SM00248">
    <property type="entry name" value="ANK"/>
    <property type="match status" value="3"/>
</dbReference>
<dbReference type="AlphaFoldDB" id="A0A7G2C6G5"/>
<dbReference type="InterPro" id="IPR002110">
    <property type="entry name" value="Ankyrin_rpt"/>
</dbReference>
<evidence type="ECO:0000256" key="1">
    <source>
        <dbReference type="PROSITE-ProRule" id="PRU00023"/>
    </source>
</evidence>
<dbReference type="PANTHER" id="PTHR24183">
    <property type="entry name" value="FIBRONECTIN TYPE 3 AND ANKYRIN REPEAT DOMAINS PROTEIN 1"/>
    <property type="match status" value="1"/>
</dbReference>